<reference evidence="1 2" key="1">
    <citation type="submission" date="2021-03" db="EMBL/GenBank/DDBJ databases">
        <title>Assistant Professor.</title>
        <authorList>
            <person name="Huq M.A."/>
        </authorList>
    </citation>
    <scope>NUCLEOTIDE SEQUENCE [LARGE SCALE GENOMIC DNA]</scope>
    <source>
        <strain evidence="1 2">MAH-29</strain>
    </source>
</reference>
<dbReference type="SUPFAM" id="SSF52402">
    <property type="entry name" value="Adenine nucleotide alpha hydrolases-like"/>
    <property type="match status" value="2"/>
</dbReference>
<accession>A0ABS3Z235</accession>
<protein>
    <submittedName>
        <fullName evidence="1">Universal stress protein</fullName>
    </submittedName>
</protein>
<keyword evidence="2" id="KW-1185">Reference proteome</keyword>
<organism evidence="1 2">
    <name type="scientific">Niastella soli</name>
    <dbReference type="NCBI Taxonomy" id="2821487"/>
    <lineage>
        <taxon>Bacteria</taxon>
        <taxon>Pseudomonadati</taxon>
        <taxon>Bacteroidota</taxon>
        <taxon>Chitinophagia</taxon>
        <taxon>Chitinophagales</taxon>
        <taxon>Chitinophagaceae</taxon>
        <taxon>Niastella</taxon>
    </lineage>
</organism>
<evidence type="ECO:0000313" key="1">
    <source>
        <dbReference type="EMBL" id="MBO9204088.1"/>
    </source>
</evidence>
<evidence type="ECO:0000313" key="2">
    <source>
        <dbReference type="Proteomes" id="UP000677244"/>
    </source>
</evidence>
<name>A0ABS3Z235_9BACT</name>
<dbReference type="Gene3D" id="3.40.50.12370">
    <property type="match status" value="1"/>
</dbReference>
<dbReference type="EMBL" id="JAGHKO010000011">
    <property type="protein sequence ID" value="MBO9204088.1"/>
    <property type="molecule type" value="Genomic_DNA"/>
</dbReference>
<proteinExistence type="predicted"/>
<dbReference type="RefSeq" id="WP_209142311.1">
    <property type="nucleotide sequence ID" value="NZ_JAGHKO010000011.1"/>
</dbReference>
<sequence length="278" mass="30948">MKKILLVLDAAHVDTEIIQFACNFATLSHSSLTGLFVGNYEEEVPEVNIEFGAPYIEEPPVYSIGPNITLKRLEEHITLFKKACAVRGVRCQVEFNNNSYGAESVIEESRFADLLIIKASVTQERKLKDTPTSFVKDVLAAAECPVLVAPSSLAEIKEIVFAYDGSRSAVYAIKQFTYLFPELAEKKAIVLQVNKDEDMPVTEQAHLGKWLRLHYSSIGFQVLQGKASEELSAYLYDRQHTIVVMGAYGRNGLSELVKPATASPLLRSIDLPFFITHC</sequence>
<dbReference type="Proteomes" id="UP000677244">
    <property type="component" value="Unassembled WGS sequence"/>
</dbReference>
<gene>
    <name evidence="1" type="ORF">J7I42_27625</name>
</gene>
<comment type="caution">
    <text evidence="1">The sequence shown here is derived from an EMBL/GenBank/DDBJ whole genome shotgun (WGS) entry which is preliminary data.</text>
</comment>